<reference evidence="2" key="1">
    <citation type="submission" date="2016-11" db="UniProtKB">
        <authorList>
            <consortium name="WormBaseParasite"/>
        </authorList>
    </citation>
    <scope>IDENTIFICATION</scope>
    <source>
        <strain evidence="2">KR3021</strain>
    </source>
</reference>
<organism evidence="1 2">
    <name type="scientific">Rhabditophanes sp. KR3021</name>
    <dbReference type="NCBI Taxonomy" id="114890"/>
    <lineage>
        <taxon>Eukaryota</taxon>
        <taxon>Metazoa</taxon>
        <taxon>Ecdysozoa</taxon>
        <taxon>Nematoda</taxon>
        <taxon>Chromadorea</taxon>
        <taxon>Rhabditida</taxon>
        <taxon>Tylenchina</taxon>
        <taxon>Panagrolaimomorpha</taxon>
        <taxon>Strongyloidoidea</taxon>
        <taxon>Alloionematidae</taxon>
        <taxon>Rhabditophanes</taxon>
    </lineage>
</organism>
<name>A0AC35TMJ6_9BILA</name>
<dbReference type="WBParaSite" id="RSKR_0000227900.1">
    <property type="protein sequence ID" value="RSKR_0000227900.1"/>
    <property type="gene ID" value="RSKR_0000227900"/>
</dbReference>
<evidence type="ECO:0000313" key="1">
    <source>
        <dbReference type="Proteomes" id="UP000095286"/>
    </source>
</evidence>
<accession>A0AC35TMJ6</accession>
<dbReference type="Proteomes" id="UP000095286">
    <property type="component" value="Unplaced"/>
</dbReference>
<evidence type="ECO:0000313" key="2">
    <source>
        <dbReference type="WBParaSite" id="RSKR_0000227900.1"/>
    </source>
</evidence>
<protein>
    <submittedName>
        <fullName evidence="2">Aldehyde dehydrogenase (NAD(+))</fullName>
    </submittedName>
</protein>
<proteinExistence type="predicted"/>
<sequence>MASLISKPEYAYLKNLGLGEENNGVFNGKWFATGEVVDSIAPASNEVIAKVRNGTVADYKLTVEACDAAYLEWYDIPAPKRGEIVRQIGDELRANINDLGKLISLEMGKILPEGVGEVQEYVDICDYATGLSRMMAGKIVPSERHQHELHERFNPLGTVGVISAFNFPCAVYGWNNAIALVCGNSVLWKPAPSTPLTAIATIKLVEKVLIRNNINPALCSLITGEGDVGQALVKDDKIKLVSFTGSTEVGRIVGTQVQHRFGKHILELGGNNALVVMDDADLDLVVPATVFGAIGTAGQRCTTTRRLIVHEKVYDQLLERVKKSYGQLETRVGDPTDSATLIGPLHNQAAVSKFKASIAEAILQGGKIAYGGKALDDRPGNYVVPTIITDLKCDAEVILKETFAPILYVLKVQSFEEAVRVNNMVDQGLSSSLFTKDPSNIFKWMGPTGSDCGLVNVNIGTSGAEIGLGFGGTKGTGNGREAGGESWKQYMRQSSCTINFGKTLPLAQGIKFE</sequence>